<dbReference type="Proteomes" id="UP000800096">
    <property type="component" value="Unassembled WGS sequence"/>
</dbReference>
<proteinExistence type="predicted"/>
<dbReference type="EMBL" id="ML979132">
    <property type="protein sequence ID" value="KAF1921946.1"/>
    <property type="molecule type" value="Genomic_DNA"/>
</dbReference>
<reference evidence="1" key="1">
    <citation type="journal article" date="2020" name="Stud. Mycol.">
        <title>101 Dothideomycetes genomes: a test case for predicting lifestyles and emergence of pathogens.</title>
        <authorList>
            <person name="Haridas S."/>
            <person name="Albert R."/>
            <person name="Binder M."/>
            <person name="Bloem J."/>
            <person name="Labutti K."/>
            <person name="Salamov A."/>
            <person name="Andreopoulos B."/>
            <person name="Baker S."/>
            <person name="Barry K."/>
            <person name="Bills G."/>
            <person name="Bluhm B."/>
            <person name="Cannon C."/>
            <person name="Castanera R."/>
            <person name="Culley D."/>
            <person name="Daum C."/>
            <person name="Ezra D."/>
            <person name="Gonzalez J."/>
            <person name="Henrissat B."/>
            <person name="Kuo A."/>
            <person name="Liang C."/>
            <person name="Lipzen A."/>
            <person name="Lutzoni F."/>
            <person name="Magnuson J."/>
            <person name="Mondo S."/>
            <person name="Nolan M."/>
            <person name="Ohm R."/>
            <person name="Pangilinan J."/>
            <person name="Park H.-J."/>
            <person name="Ramirez L."/>
            <person name="Alfaro M."/>
            <person name="Sun H."/>
            <person name="Tritt A."/>
            <person name="Yoshinaga Y."/>
            <person name="Zwiers L.-H."/>
            <person name="Turgeon B."/>
            <person name="Goodwin S."/>
            <person name="Spatafora J."/>
            <person name="Crous P."/>
            <person name="Grigoriev I."/>
        </authorList>
    </citation>
    <scope>NUCLEOTIDE SEQUENCE</scope>
    <source>
        <strain evidence="1">HMLAC05119</strain>
    </source>
</reference>
<evidence type="ECO:0000313" key="2">
    <source>
        <dbReference type="Proteomes" id="UP000800096"/>
    </source>
</evidence>
<name>A0A6A5R5A2_AMPQU</name>
<sequence length="106" mass="11583">MQSILSVASLCPCCSEACKQSARLFLPSISTYSSLHNAVRALGYFSKTGKQRTRPALSSHLSIKTDLLPITRIHSTQYPSLDSVVGFMHRLGVLESLTSRTHSCCP</sequence>
<gene>
    <name evidence="1" type="ORF">BDU57DRAFT_511034</name>
</gene>
<keyword evidence="2" id="KW-1185">Reference proteome</keyword>
<accession>A0A6A5R5A2</accession>
<organism evidence="1 2">
    <name type="scientific">Ampelomyces quisqualis</name>
    <name type="common">Powdery mildew agent</name>
    <dbReference type="NCBI Taxonomy" id="50730"/>
    <lineage>
        <taxon>Eukaryota</taxon>
        <taxon>Fungi</taxon>
        <taxon>Dikarya</taxon>
        <taxon>Ascomycota</taxon>
        <taxon>Pezizomycotina</taxon>
        <taxon>Dothideomycetes</taxon>
        <taxon>Pleosporomycetidae</taxon>
        <taxon>Pleosporales</taxon>
        <taxon>Pleosporineae</taxon>
        <taxon>Phaeosphaeriaceae</taxon>
        <taxon>Ampelomyces</taxon>
    </lineage>
</organism>
<dbReference type="AlphaFoldDB" id="A0A6A5R5A2"/>
<evidence type="ECO:0000313" key="1">
    <source>
        <dbReference type="EMBL" id="KAF1921946.1"/>
    </source>
</evidence>
<protein>
    <submittedName>
        <fullName evidence="1">Uncharacterized protein</fullName>
    </submittedName>
</protein>